<protein>
    <recommendedName>
        <fullName evidence="3">Macroglobulin domain-containing protein</fullName>
    </recommendedName>
</protein>
<reference evidence="1" key="1">
    <citation type="submission" date="2022-11" db="EMBL/GenBank/DDBJ databases">
        <authorList>
            <person name="Graham C."/>
            <person name="Newman J.D."/>
        </authorList>
    </citation>
    <scope>NUCLEOTIDE SEQUENCE</scope>
    <source>
        <strain evidence="1">DSM 19486</strain>
    </source>
</reference>
<dbReference type="Proteomes" id="UP001142592">
    <property type="component" value="Unassembled WGS sequence"/>
</dbReference>
<comment type="caution">
    <text evidence="1">The sequence shown here is derived from an EMBL/GenBank/DDBJ whole genome shotgun (WGS) entry which is preliminary data.</text>
</comment>
<evidence type="ECO:0000313" key="2">
    <source>
        <dbReference type="Proteomes" id="UP001142592"/>
    </source>
</evidence>
<accession>A0A9X3DFM2</accession>
<dbReference type="EMBL" id="JAPJUH010000005">
    <property type="protein sequence ID" value="MCX3266270.1"/>
    <property type="molecule type" value="Genomic_DNA"/>
</dbReference>
<evidence type="ECO:0008006" key="3">
    <source>
        <dbReference type="Google" id="ProtNLM"/>
    </source>
</evidence>
<name>A0A9X3DFM2_9SPHI</name>
<keyword evidence="2" id="KW-1185">Reference proteome</keyword>
<gene>
    <name evidence="1" type="ORF">OQZ29_16040</name>
</gene>
<evidence type="ECO:0000313" key="1">
    <source>
        <dbReference type="EMBL" id="MCX3266270.1"/>
    </source>
</evidence>
<dbReference type="Gene3D" id="2.60.40.1930">
    <property type="match status" value="1"/>
</dbReference>
<organism evidence="1 2">
    <name type="scientific">Pedobacter agri</name>
    <dbReference type="NCBI Taxonomy" id="454586"/>
    <lineage>
        <taxon>Bacteria</taxon>
        <taxon>Pseudomonadati</taxon>
        <taxon>Bacteroidota</taxon>
        <taxon>Sphingobacteriia</taxon>
        <taxon>Sphingobacteriales</taxon>
        <taxon>Sphingobacteriaceae</taxon>
        <taxon>Pedobacter</taxon>
    </lineage>
</organism>
<proteinExistence type="predicted"/>
<dbReference type="RefSeq" id="WP_266270287.1">
    <property type="nucleotide sequence ID" value="NZ_JAPJUH010000005.1"/>
</dbReference>
<dbReference type="AlphaFoldDB" id="A0A9X3DFM2"/>
<sequence length="805" mass="90928">MLPKIILVSFFMLFGYLTRAQVQSFDVVADNLKSYHLQHNRSTLFIHFDKNVYTNNDQVWFTAYLLKAAVKSDQFHTLYLSLVNAADSTILLQEKFLIEEGMAFGSFTLPDSLQSGHYNFVANTNIKLNNDFDGVFMQPIIINSTTINPLVPKVSVFKSYDEKTKKGTALLKVLSSDNRFVEQAEVSYKIGRGNNILHAGKAKSNVIGEIMIDYNADQINEENNLLQATIRKGKSIRNLTFNLPVRNAKKYKINFYPESGNLIDQLYCRLGFEIKDENGNAIHGRAVLYDNDKVIDTISTNSVGMGSFMLQPNKNKRLYVKIPGIDSAKRFDLPSILPDGLVLRARNSVVDNDLRVQLESNKASSIHVVLHDFSTIYLHSAFELKAFSIQNIRFKLDSVPIGLYALTILNEAYQPIAERIFFAHYDQINKIQIGTDKEEYQTRDRIELSLNALGRNNKPLLGLVSVSCVQANRLAQYNNQNITDFYFFQRHLPDLPQHPLGVKYQDPEYLNLVLLIKGWRKYKWQGEKLATTKFNQSSMELRGTVKKDNGRLKTPMVLNTIGGTKINVLVTDSAGHFIIPSANLLSTEQGRVWLSLSDKKSYKYDVELNDPLFEIKKYLTNIGYKPLANGVVMLEDNISNLTASSGIKLKDVVIKSKKDDRLNFAVRGANKCGDYVCRSNILNCGNHIGDSENRPPEQGKTYKQAAGSGSITYSGCTDNEDKPNFKILKGIRLAKDFYQPDILNMNEPINFVTIYWNYQVAIKASDHTKVVFNTGDISGRFKIIVQGVTSEGVAYGEKEITIKSK</sequence>